<dbReference type="EMBL" id="SLXT01000008">
    <property type="protein sequence ID" value="TCP64657.1"/>
    <property type="molecule type" value="Genomic_DNA"/>
</dbReference>
<reference evidence="2 3" key="1">
    <citation type="submission" date="2019-03" db="EMBL/GenBank/DDBJ databases">
        <title>Genomic Encyclopedia of Type Strains, Phase IV (KMG-IV): sequencing the most valuable type-strain genomes for metagenomic binning, comparative biology and taxonomic classification.</title>
        <authorList>
            <person name="Goeker M."/>
        </authorList>
    </citation>
    <scope>NUCLEOTIDE SEQUENCE [LARGE SCALE GENOMIC DNA]</scope>
    <source>
        <strain evidence="2 3">DSM 11170</strain>
    </source>
</reference>
<name>A0A4R2RQG8_9FIRM</name>
<evidence type="ECO:0000259" key="1">
    <source>
        <dbReference type="Pfam" id="PF08924"/>
    </source>
</evidence>
<keyword evidence="3" id="KW-1185">Reference proteome</keyword>
<dbReference type="AlphaFoldDB" id="A0A4R2RQG8"/>
<dbReference type="Pfam" id="PF08924">
    <property type="entry name" value="Rv2525c_GlyHyd-like"/>
    <property type="match status" value="1"/>
</dbReference>
<dbReference type="InterPro" id="IPR015020">
    <property type="entry name" value="Rv2525c-like_Glyco_Hydro-like"/>
</dbReference>
<dbReference type="Gene3D" id="3.20.20.80">
    <property type="entry name" value="Glycosidases"/>
    <property type="match status" value="1"/>
</dbReference>
<dbReference type="Proteomes" id="UP000294813">
    <property type="component" value="Unassembled WGS sequence"/>
</dbReference>
<dbReference type="RefSeq" id="WP_131918803.1">
    <property type="nucleotide sequence ID" value="NZ_JAOQNU010000008.1"/>
</dbReference>
<protein>
    <submittedName>
        <fullName evidence="2">Uncharacterized protein DUF1906</fullName>
    </submittedName>
</protein>
<sequence length="215" mass="24554">MAFVWGVDSASSVDQQLLQCVITNFGRPMVWGRYLSTVPRIASGLTAGEITFLQRQNIKILPIYNDFRNAVGYENGKNVALRAITQAVRLRIPKETFIFANIEHYFQINEAWIRGWADTIRRSDYQSGMYHDPIRGPFSKAFCQAVKKDAKIGNETVLWSAQPEVKTTGPKNAPTFSPNSPKCQKNIWAWQYGRDAKTCPIDSNLIDRRLYNQLF</sequence>
<dbReference type="InterPro" id="IPR017853">
    <property type="entry name" value="GH"/>
</dbReference>
<evidence type="ECO:0000313" key="2">
    <source>
        <dbReference type="EMBL" id="TCP64657.1"/>
    </source>
</evidence>
<gene>
    <name evidence="2" type="ORF">EDD73_10810</name>
</gene>
<feature type="domain" description="Rv2525c-like glycoside hydrolase-like" evidence="1">
    <location>
        <begin position="32"/>
        <end position="132"/>
    </location>
</feature>
<dbReference type="OrthoDB" id="2080590at2"/>
<proteinExistence type="predicted"/>
<organism evidence="2 3">
    <name type="scientific">Heliophilum fasciatum</name>
    <dbReference type="NCBI Taxonomy" id="35700"/>
    <lineage>
        <taxon>Bacteria</taxon>
        <taxon>Bacillati</taxon>
        <taxon>Bacillota</taxon>
        <taxon>Clostridia</taxon>
        <taxon>Eubacteriales</taxon>
        <taxon>Heliobacteriaceae</taxon>
        <taxon>Heliophilum</taxon>
    </lineage>
</organism>
<dbReference type="SUPFAM" id="SSF51445">
    <property type="entry name" value="(Trans)glycosidases"/>
    <property type="match status" value="1"/>
</dbReference>
<accession>A0A4R2RQG8</accession>
<comment type="caution">
    <text evidence="2">The sequence shown here is derived from an EMBL/GenBank/DDBJ whole genome shotgun (WGS) entry which is preliminary data.</text>
</comment>
<evidence type="ECO:0000313" key="3">
    <source>
        <dbReference type="Proteomes" id="UP000294813"/>
    </source>
</evidence>